<comment type="subcellular location">
    <subcellularLocation>
        <location evidence="2">Chromosome</location>
    </subcellularLocation>
    <subcellularLocation>
        <location evidence="1">Nucleus</location>
    </subcellularLocation>
</comment>
<dbReference type="InterPro" id="IPR013083">
    <property type="entry name" value="Znf_RING/FYVE/PHD"/>
</dbReference>
<dbReference type="AlphaFoldDB" id="A0A5N5TKK9"/>
<feature type="compositionally biased region" description="Low complexity" evidence="19">
    <location>
        <begin position="398"/>
        <end position="415"/>
    </location>
</feature>
<dbReference type="InterPro" id="IPR047268">
    <property type="entry name" value="PWWP_BS69"/>
</dbReference>
<keyword evidence="14" id="KW-0804">Transcription</keyword>
<dbReference type="PANTHER" id="PTHR46379">
    <property type="entry name" value="ZINC FINGER MYND DOMAIN-CONTAINING"/>
    <property type="match status" value="1"/>
</dbReference>
<sequence>MEKTVRRRSDPLMCQYLWDAITTIRNHKQLPSFDRIRRYMNRTHSMEPDKVEKHLDECTLDNLIIVSRKVGQKGSKVGVEQEGFRLPTPPEEPDTHDWYCFECHQSGEVVCCSKCYRVFHSTCLDSSDFPFHPNLFVCPICKKRLYQRSAGRSRLAREELNGLLMFIVSRLKEKLPMNILERVVTSTTQKSNVFISDRGAGQSQGKTEQNGGINLSEPWRAQILLHHQMDLRTMEQKAQDGRYKTLLDFEIDALTIVHNVVIFHGVHSTMADMGRQMLRDCQHDLAELDQCKDCFHYSREKNERYWFCKPCNPPHELVFAKEKGFPYWPAKVLKVENDIYHVRFFGNQHQIADVDKSCIKPITTSLHSIQVKRTSAWIKAYEELKKHQEFLVNGYHEQPQQPQQPHTSTTFQHAFQPPPPHPPPPPPPAPYQQPHGIAAHPHIPFVTTVKKECETEIQVPTAKENVLTSVNNGIVPEKKDKEEKRNVASHSEESSTNGGEGKRTSSYAFNEDQGSSISSSSKAKCPKKEPPVPEDVVSSSSQEHRTHSQGVQTSPRLIKMLVEEMGEQGAKKSKNSKDAALKDLADKKHEQDKQRAIQMAIKQKEKEMEKAREELENKYKQKISETKRKQWCWTCEAEAIYHCCWNTAYCSIECQQEHWRKEHKKNCRRKR</sequence>
<dbReference type="FunFam" id="6.10.140.2220:FF:000002">
    <property type="entry name" value="Protein kinase C-binding protein 1 isoform C"/>
    <property type="match status" value="1"/>
</dbReference>
<keyword evidence="9" id="KW-0862">Zinc</keyword>
<dbReference type="Gene3D" id="1.20.920.10">
    <property type="entry name" value="Bromodomain-like"/>
    <property type="match status" value="1"/>
</dbReference>
<dbReference type="InterPro" id="IPR001487">
    <property type="entry name" value="Bromodomain"/>
</dbReference>
<dbReference type="OrthoDB" id="6272564at2759"/>
<reference evidence="25 26" key="1">
    <citation type="journal article" date="2019" name="PLoS Biol.">
        <title>Sex chromosomes control vertical transmission of feminizing Wolbachia symbionts in an isopod.</title>
        <authorList>
            <person name="Becking T."/>
            <person name="Chebbi M.A."/>
            <person name="Giraud I."/>
            <person name="Moumen B."/>
            <person name="Laverre T."/>
            <person name="Caubet Y."/>
            <person name="Peccoud J."/>
            <person name="Gilbert C."/>
            <person name="Cordaux R."/>
        </authorList>
    </citation>
    <scope>NUCLEOTIDE SEQUENCE [LARGE SCALE GENOMIC DNA]</scope>
    <source>
        <strain evidence="25">ANa2</strain>
        <tissue evidence="25">Whole body excluding digestive tract and cuticle</tissue>
    </source>
</reference>
<evidence type="ECO:0000259" key="24">
    <source>
        <dbReference type="PROSITE" id="PS52014"/>
    </source>
</evidence>
<dbReference type="Pfam" id="PF21524">
    <property type="entry name" value="SAMD1_WH"/>
    <property type="match status" value="1"/>
</dbReference>
<dbReference type="PROSITE" id="PS50014">
    <property type="entry name" value="BROMODOMAIN_2"/>
    <property type="match status" value="1"/>
</dbReference>
<evidence type="ECO:0000256" key="1">
    <source>
        <dbReference type="ARBA" id="ARBA00004123"/>
    </source>
</evidence>
<evidence type="ECO:0000313" key="25">
    <source>
        <dbReference type="EMBL" id="KAB7506705.1"/>
    </source>
</evidence>
<dbReference type="InterPro" id="IPR001965">
    <property type="entry name" value="Znf_PHD"/>
</dbReference>
<keyword evidence="4" id="KW-0678">Repressor</keyword>
<keyword evidence="10" id="KW-0832">Ubl conjugation</keyword>
<dbReference type="Gene3D" id="2.30.30.140">
    <property type="match status" value="1"/>
</dbReference>
<dbReference type="PROSITE" id="PS50016">
    <property type="entry name" value="ZF_PHD_2"/>
    <property type="match status" value="1"/>
</dbReference>
<keyword evidence="3" id="KW-0158">Chromosome</keyword>
<proteinExistence type="predicted"/>
<feature type="compositionally biased region" description="Polar residues" evidence="19">
    <location>
        <begin position="504"/>
        <end position="514"/>
    </location>
</feature>
<dbReference type="GO" id="GO:0034243">
    <property type="term" value="P:regulation of transcription elongation by RNA polymerase II"/>
    <property type="evidence" value="ECO:0007669"/>
    <property type="project" value="InterPro"/>
</dbReference>
<keyword evidence="12" id="KW-0805">Transcription regulation</keyword>
<dbReference type="GO" id="GO:0003677">
    <property type="term" value="F:DNA binding"/>
    <property type="evidence" value="ECO:0007669"/>
    <property type="project" value="InterPro"/>
</dbReference>
<evidence type="ECO:0000256" key="15">
    <source>
        <dbReference type="ARBA" id="ARBA00023242"/>
    </source>
</evidence>
<dbReference type="Proteomes" id="UP000326759">
    <property type="component" value="Unassembled WGS sequence"/>
</dbReference>
<evidence type="ECO:0000259" key="23">
    <source>
        <dbReference type="PROSITE" id="PS50865"/>
    </source>
</evidence>
<feature type="compositionally biased region" description="Basic and acidic residues" evidence="19">
    <location>
        <begin position="476"/>
        <end position="493"/>
    </location>
</feature>
<dbReference type="InterPro" id="IPR047269">
    <property type="entry name" value="ZMY11"/>
</dbReference>
<name>A0A5N5TKK9_9CRUS</name>
<dbReference type="InterPro" id="IPR011011">
    <property type="entry name" value="Znf_FYVE_PHD"/>
</dbReference>
<dbReference type="InterPro" id="IPR000313">
    <property type="entry name" value="PWWP_dom"/>
</dbReference>
<dbReference type="PROSITE" id="PS01360">
    <property type="entry name" value="ZF_MYND_1"/>
    <property type="match status" value="1"/>
</dbReference>
<dbReference type="InterPro" id="IPR036427">
    <property type="entry name" value="Bromodomain-like_sf"/>
</dbReference>
<dbReference type="Gene3D" id="3.30.40.10">
    <property type="entry name" value="Zinc/RING finger domain, C3HC4 (zinc finger)"/>
    <property type="match status" value="1"/>
</dbReference>
<dbReference type="PROSITE" id="PS50812">
    <property type="entry name" value="PWWP"/>
    <property type="match status" value="1"/>
</dbReference>
<dbReference type="SUPFAM" id="SSF47370">
    <property type="entry name" value="Bromodomain"/>
    <property type="match status" value="1"/>
</dbReference>
<evidence type="ECO:0000256" key="3">
    <source>
        <dbReference type="ARBA" id="ARBA00022454"/>
    </source>
</evidence>
<dbReference type="PROSITE" id="PS52014">
    <property type="entry name" value="SAMD1_WH"/>
    <property type="match status" value="1"/>
</dbReference>
<dbReference type="InterPro" id="IPR019787">
    <property type="entry name" value="Znf_PHD-finger"/>
</dbReference>
<keyword evidence="26" id="KW-1185">Reference proteome</keyword>
<comment type="caution">
    <text evidence="25">The sequence shown here is derived from an EMBL/GenBank/DDBJ whole genome shotgun (WGS) entry which is preliminary data.</text>
</comment>
<evidence type="ECO:0000256" key="13">
    <source>
        <dbReference type="ARBA" id="ARBA00023117"/>
    </source>
</evidence>
<dbReference type="PROSITE" id="PS50865">
    <property type="entry name" value="ZF_MYND_2"/>
    <property type="match status" value="1"/>
</dbReference>
<evidence type="ECO:0000256" key="17">
    <source>
        <dbReference type="PROSITE-ProRule" id="PRU00134"/>
    </source>
</evidence>
<dbReference type="InterPro" id="IPR048589">
    <property type="entry name" value="SAMD1-like_WH"/>
</dbReference>
<evidence type="ECO:0000256" key="5">
    <source>
        <dbReference type="ARBA" id="ARBA00022499"/>
    </source>
</evidence>
<accession>A0A5N5TKK9</accession>
<evidence type="ECO:0000256" key="2">
    <source>
        <dbReference type="ARBA" id="ARBA00004286"/>
    </source>
</evidence>
<dbReference type="SUPFAM" id="SSF57903">
    <property type="entry name" value="FYVE/PHD zinc finger"/>
    <property type="match status" value="1"/>
</dbReference>
<dbReference type="GO" id="GO:0008270">
    <property type="term" value="F:zinc ion binding"/>
    <property type="evidence" value="ECO:0007669"/>
    <property type="project" value="UniProtKB-KW"/>
</dbReference>
<feature type="region of interest" description="Disordered" evidence="19">
    <location>
        <begin position="468"/>
        <end position="556"/>
    </location>
</feature>
<evidence type="ECO:0000256" key="16">
    <source>
        <dbReference type="PROSITE-ProRule" id="PRU00035"/>
    </source>
</evidence>
<evidence type="ECO:0000259" key="22">
    <source>
        <dbReference type="PROSITE" id="PS50812"/>
    </source>
</evidence>
<feature type="domain" description="PWWP" evidence="22">
    <location>
        <begin position="314"/>
        <end position="365"/>
    </location>
</feature>
<feature type="domain" description="SAMD1-like winged helix (WH)" evidence="24">
    <location>
        <begin position="5"/>
        <end position="81"/>
    </location>
</feature>
<keyword evidence="11" id="KW-0156">Chromatin regulator</keyword>
<dbReference type="InterPro" id="IPR002893">
    <property type="entry name" value="Znf_MYND"/>
</dbReference>
<dbReference type="SMART" id="SM00249">
    <property type="entry name" value="PHD"/>
    <property type="match status" value="1"/>
</dbReference>
<feature type="domain" description="MYND-type" evidence="23">
    <location>
        <begin position="632"/>
        <end position="667"/>
    </location>
</feature>
<dbReference type="GO" id="GO:0140006">
    <property type="term" value="F:histone H3 reader activity"/>
    <property type="evidence" value="ECO:0007669"/>
    <property type="project" value="UniProtKB-ARBA"/>
</dbReference>
<evidence type="ECO:0000256" key="14">
    <source>
        <dbReference type="ARBA" id="ARBA00023163"/>
    </source>
</evidence>
<dbReference type="SUPFAM" id="SSF144232">
    <property type="entry name" value="HIT/MYND zinc finger-like"/>
    <property type="match status" value="1"/>
</dbReference>
<evidence type="ECO:0000256" key="10">
    <source>
        <dbReference type="ARBA" id="ARBA00022843"/>
    </source>
</evidence>
<keyword evidence="5" id="KW-1017">Isopeptide bond</keyword>
<evidence type="ECO:0000256" key="19">
    <source>
        <dbReference type="SAM" id="MobiDB-lite"/>
    </source>
</evidence>
<dbReference type="Gene3D" id="6.10.140.2220">
    <property type="match status" value="1"/>
</dbReference>
<organism evidence="25 26">
    <name type="scientific">Armadillidium nasatum</name>
    <dbReference type="NCBI Taxonomy" id="96803"/>
    <lineage>
        <taxon>Eukaryota</taxon>
        <taxon>Metazoa</taxon>
        <taxon>Ecdysozoa</taxon>
        <taxon>Arthropoda</taxon>
        <taxon>Crustacea</taxon>
        <taxon>Multicrustacea</taxon>
        <taxon>Malacostraca</taxon>
        <taxon>Eumalacostraca</taxon>
        <taxon>Peracarida</taxon>
        <taxon>Isopoda</taxon>
        <taxon>Oniscidea</taxon>
        <taxon>Crinocheta</taxon>
        <taxon>Armadillidiidae</taxon>
        <taxon>Armadillidium</taxon>
    </lineage>
</organism>
<evidence type="ECO:0000256" key="6">
    <source>
        <dbReference type="ARBA" id="ARBA00022553"/>
    </source>
</evidence>
<dbReference type="GO" id="GO:0003714">
    <property type="term" value="F:transcription corepressor activity"/>
    <property type="evidence" value="ECO:0007669"/>
    <property type="project" value="InterPro"/>
</dbReference>
<keyword evidence="7" id="KW-0479">Metal-binding</keyword>
<evidence type="ECO:0000256" key="8">
    <source>
        <dbReference type="ARBA" id="ARBA00022771"/>
    </source>
</evidence>
<dbReference type="Pfam" id="PF00439">
    <property type="entry name" value="Bromodomain"/>
    <property type="match status" value="1"/>
</dbReference>
<evidence type="ECO:0000259" key="20">
    <source>
        <dbReference type="PROSITE" id="PS50014"/>
    </source>
</evidence>
<evidence type="ECO:0000256" key="12">
    <source>
        <dbReference type="ARBA" id="ARBA00023015"/>
    </source>
</evidence>
<gene>
    <name evidence="25" type="primary">ZMYND11</name>
    <name evidence="25" type="ORF">Anas_06597</name>
</gene>
<feature type="region of interest" description="Disordered" evidence="19">
    <location>
        <begin position="396"/>
        <end position="437"/>
    </location>
</feature>
<protein>
    <submittedName>
        <fullName evidence="25">Zinc finger MYND domain-containing protein 11</fullName>
    </submittedName>
</protein>
<evidence type="ECO:0000256" key="7">
    <source>
        <dbReference type="ARBA" id="ARBA00022723"/>
    </source>
</evidence>
<dbReference type="CDD" id="cd15537">
    <property type="entry name" value="PHD_BS69"/>
    <property type="match status" value="1"/>
</dbReference>
<dbReference type="PROSITE" id="PS01359">
    <property type="entry name" value="ZF_PHD_1"/>
    <property type="match status" value="1"/>
</dbReference>
<dbReference type="SUPFAM" id="SSF63748">
    <property type="entry name" value="Tudor/PWWP/MBT"/>
    <property type="match status" value="1"/>
</dbReference>
<dbReference type="CDD" id="cd20159">
    <property type="entry name" value="PWWP_BS69"/>
    <property type="match status" value="1"/>
</dbReference>
<feature type="compositionally biased region" description="Pro residues" evidence="19">
    <location>
        <begin position="416"/>
        <end position="431"/>
    </location>
</feature>
<dbReference type="InterPro" id="IPR057053">
    <property type="entry name" value="MYND_ZMYND11_ZMYD8"/>
</dbReference>
<dbReference type="PANTHER" id="PTHR46379:SF1">
    <property type="entry name" value="ZINC FINGER MYND DOMAIN-CONTAINING PROTEIN 11"/>
    <property type="match status" value="1"/>
</dbReference>
<dbReference type="SMART" id="SM00293">
    <property type="entry name" value="PWWP"/>
    <property type="match status" value="1"/>
</dbReference>
<dbReference type="InterPro" id="IPR019786">
    <property type="entry name" value="Zinc_finger_PHD-type_CS"/>
</dbReference>
<evidence type="ECO:0000256" key="4">
    <source>
        <dbReference type="ARBA" id="ARBA00022491"/>
    </source>
</evidence>
<dbReference type="SMART" id="SM00297">
    <property type="entry name" value="BROMO"/>
    <property type="match status" value="1"/>
</dbReference>
<keyword evidence="15" id="KW-0539">Nucleus</keyword>
<feature type="domain" description="Bromo" evidence="20">
    <location>
        <begin position="224"/>
        <end position="271"/>
    </location>
</feature>
<dbReference type="Pfam" id="PF00855">
    <property type="entry name" value="PWWP"/>
    <property type="match status" value="1"/>
</dbReference>
<dbReference type="EMBL" id="SEYY01000701">
    <property type="protein sequence ID" value="KAB7506705.1"/>
    <property type="molecule type" value="Genomic_DNA"/>
</dbReference>
<dbReference type="Pfam" id="PF24324">
    <property type="entry name" value="MYND_ZMYND11_ZMYD8"/>
    <property type="match status" value="1"/>
</dbReference>
<keyword evidence="13 16" id="KW-0103">Bromodomain</keyword>
<evidence type="ECO:0000256" key="18">
    <source>
        <dbReference type="SAM" id="Coils"/>
    </source>
</evidence>
<dbReference type="GO" id="GO:0009966">
    <property type="term" value="P:regulation of signal transduction"/>
    <property type="evidence" value="ECO:0007669"/>
    <property type="project" value="TreeGrafter"/>
</dbReference>
<evidence type="ECO:0000256" key="9">
    <source>
        <dbReference type="ARBA" id="ARBA00022833"/>
    </source>
</evidence>
<feature type="coiled-coil region" evidence="18">
    <location>
        <begin position="594"/>
        <end position="628"/>
    </location>
</feature>
<keyword evidence="6" id="KW-0597">Phosphoprotein</keyword>
<dbReference type="GO" id="GO:0005634">
    <property type="term" value="C:nucleus"/>
    <property type="evidence" value="ECO:0007669"/>
    <property type="project" value="UniProtKB-SubCell"/>
</dbReference>
<dbReference type="GO" id="GO:0005694">
    <property type="term" value="C:chromosome"/>
    <property type="evidence" value="ECO:0007669"/>
    <property type="project" value="UniProtKB-SubCell"/>
</dbReference>
<feature type="domain" description="PHD-type" evidence="21">
    <location>
        <begin position="97"/>
        <end position="144"/>
    </location>
</feature>
<keyword evidence="8 17" id="KW-0863">Zinc-finger</keyword>
<keyword evidence="18" id="KW-0175">Coiled coil</keyword>
<evidence type="ECO:0000313" key="26">
    <source>
        <dbReference type="Proteomes" id="UP000326759"/>
    </source>
</evidence>
<evidence type="ECO:0000259" key="21">
    <source>
        <dbReference type="PROSITE" id="PS50016"/>
    </source>
</evidence>
<evidence type="ECO:0000256" key="11">
    <source>
        <dbReference type="ARBA" id="ARBA00022853"/>
    </source>
</evidence>